<evidence type="ECO:0000313" key="2">
    <source>
        <dbReference type="EMBL" id="MFB5946059.1"/>
    </source>
</evidence>
<keyword evidence="1" id="KW-0812">Transmembrane</keyword>
<evidence type="ECO:0000256" key="1">
    <source>
        <dbReference type="SAM" id="Phobius"/>
    </source>
</evidence>
<feature type="transmembrane region" description="Helical" evidence="1">
    <location>
        <begin position="12"/>
        <end position="34"/>
    </location>
</feature>
<comment type="caution">
    <text evidence="2">The sequence shown here is derived from an EMBL/GenBank/DDBJ whole genome shotgun (WGS) entry which is preliminary data.</text>
</comment>
<dbReference type="Proteomes" id="UP001580928">
    <property type="component" value="Unassembled WGS sequence"/>
</dbReference>
<organism evidence="2 3">
    <name type="scientific">Albibacterium profundi</name>
    <dbReference type="NCBI Taxonomy" id="3134906"/>
    <lineage>
        <taxon>Bacteria</taxon>
        <taxon>Pseudomonadati</taxon>
        <taxon>Bacteroidota</taxon>
        <taxon>Sphingobacteriia</taxon>
        <taxon>Sphingobacteriales</taxon>
        <taxon>Sphingobacteriaceae</taxon>
        <taxon>Albibacterium</taxon>
    </lineage>
</organism>
<dbReference type="EMBL" id="JBBVGT010000002">
    <property type="protein sequence ID" value="MFB5946059.1"/>
    <property type="molecule type" value="Genomic_DNA"/>
</dbReference>
<feature type="transmembrane region" description="Helical" evidence="1">
    <location>
        <begin position="199"/>
        <end position="218"/>
    </location>
</feature>
<feature type="transmembrane region" description="Helical" evidence="1">
    <location>
        <begin position="224"/>
        <end position="241"/>
    </location>
</feature>
<keyword evidence="3" id="KW-1185">Reference proteome</keyword>
<keyword evidence="1" id="KW-1133">Transmembrane helix</keyword>
<feature type="transmembrane region" description="Helical" evidence="1">
    <location>
        <begin position="95"/>
        <end position="114"/>
    </location>
</feature>
<proteinExistence type="predicted"/>
<dbReference type="PANTHER" id="PTHR30060:SF0">
    <property type="entry name" value="COILED-COIL PROTEIN (DUF2040)-RELATED"/>
    <property type="match status" value="1"/>
</dbReference>
<feature type="transmembrane region" description="Helical" evidence="1">
    <location>
        <begin position="166"/>
        <end position="187"/>
    </location>
</feature>
<dbReference type="Pfam" id="PF03741">
    <property type="entry name" value="TerC"/>
    <property type="match status" value="1"/>
</dbReference>
<accession>A0ABV5CEV5</accession>
<keyword evidence="1" id="KW-0472">Membrane</keyword>
<sequence length="268" mass="29581">MEWISNPEIWISLTTLTVLEIVLGIDNIVFISILSNKLPESQQKKARQIGLALAMITRVLLLLSISWIMSLTKPVVNFAEWFGQNHGYWFEKLDFSGRDIILLLGGLFLIYKSTVEIHGRMEGEEHEDLVSTKKVTFASVIAQILVLDIVFSLDSVITAVGMADEVGVMIAAVIIAVGVMMVSAESISGFVNKHPSVKMLALAFLLLIGVSLTAEAFEQHIPKGYIYFAMAFSVLVEVLNLKAKKTRMIAPKGAMKNMPKAGPEDKEE</sequence>
<feature type="transmembrane region" description="Helical" evidence="1">
    <location>
        <begin position="135"/>
        <end position="160"/>
    </location>
</feature>
<name>A0ABV5CEV5_9SPHI</name>
<dbReference type="PANTHER" id="PTHR30060">
    <property type="entry name" value="INNER MEMBRANE PROTEIN"/>
    <property type="match status" value="1"/>
</dbReference>
<dbReference type="InterPro" id="IPR005496">
    <property type="entry name" value="Integral_membrane_TerC"/>
</dbReference>
<dbReference type="RefSeq" id="WP_375557588.1">
    <property type="nucleotide sequence ID" value="NZ_JBBVGT010000002.1"/>
</dbReference>
<evidence type="ECO:0000313" key="3">
    <source>
        <dbReference type="Proteomes" id="UP001580928"/>
    </source>
</evidence>
<feature type="transmembrane region" description="Helical" evidence="1">
    <location>
        <begin position="46"/>
        <end position="69"/>
    </location>
</feature>
<protein>
    <submittedName>
        <fullName evidence="2">TerC family protein</fullName>
    </submittedName>
</protein>
<reference evidence="2 3" key="1">
    <citation type="submission" date="2024-04" db="EMBL/GenBank/DDBJ databases">
        <title>Albibacterium profundi sp. nov., isolated from sediment of the Challenger Deep of Mariana Trench.</title>
        <authorList>
            <person name="Wang Y."/>
        </authorList>
    </citation>
    <scope>NUCLEOTIDE SEQUENCE [LARGE SCALE GENOMIC DNA]</scope>
    <source>
        <strain evidence="2 3">RHL897</strain>
    </source>
</reference>
<gene>
    <name evidence="2" type="ORF">WKR92_09465</name>
</gene>